<evidence type="ECO:0000256" key="5">
    <source>
        <dbReference type="ARBA" id="ARBA00023172"/>
    </source>
</evidence>
<proteinExistence type="inferred from homology"/>
<evidence type="ECO:0000313" key="7">
    <source>
        <dbReference type="Proteomes" id="UP001247307"/>
    </source>
</evidence>
<keyword evidence="5" id="KW-0233">DNA recombination</keyword>
<dbReference type="Proteomes" id="UP001247307">
    <property type="component" value="Unassembled WGS sequence"/>
</dbReference>
<dbReference type="Pfam" id="PF00872">
    <property type="entry name" value="Transposase_mut"/>
    <property type="match status" value="1"/>
</dbReference>
<dbReference type="EMBL" id="JAVDUI010000001">
    <property type="protein sequence ID" value="MDR6891870.1"/>
    <property type="molecule type" value="Genomic_DNA"/>
</dbReference>
<reference evidence="6" key="1">
    <citation type="submission" date="2023-07" db="EMBL/GenBank/DDBJ databases">
        <title>Sequencing the genomes of 1000 actinobacteria strains.</title>
        <authorList>
            <person name="Klenk H.-P."/>
        </authorList>
    </citation>
    <scope>NUCLEOTIDE SEQUENCE</scope>
    <source>
        <strain evidence="6">DSM 13988</strain>
    </source>
</reference>
<dbReference type="AlphaFoldDB" id="A0AAE3YES1"/>
<evidence type="ECO:0000256" key="4">
    <source>
        <dbReference type="ARBA" id="ARBA00023125"/>
    </source>
</evidence>
<dbReference type="InterPro" id="IPR001207">
    <property type="entry name" value="Transposase_mutator"/>
</dbReference>
<evidence type="ECO:0000256" key="3">
    <source>
        <dbReference type="ARBA" id="ARBA00022578"/>
    </source>
</evidence>
<organism evidence="6 7">
    <name type="scientific">Falsarthrobacter nasiphocae</name>
    <dbReference type="NCBI Taxonomy" id="189863"/>
    <lineage>
        <taxon>Bacteria</taxon>
        <taxon>Bacillati</taxon>
        <taxon>Actinomycetota</taxon>
        <taxon>Actinomycetes</taxon>
        <taxon>Micrococcales</taxon>
        <taxon>Micrococcaceae</taxon>
        <taxon>Falsarthrobacter</taxon>
    </lineage>
</organism>
<protein>
    <recommendedName>
        <fullName evidence="8">MULE transposase domain-containing protein</fullName>
    </recommendedName>
</protein>
<name>A0AAE3YES1_9MICC</name>
<keyword evidence="3" id="KW-0815">Transposition</keyword>
<keyword evidence="7" id="KW-1185">Reference proteome</keyword>
<evidence type="ECO:0008006" key="8">
    <source>
        <dbReference type="Google" id="ProtNLM"/>
    </source>
</evidence>
<evidence type="ECO:0000313" key="6">
    <source>
        <dbReference type="EMBL" id="MDR6891870.1"/>
    </source>
</evidence>
<comment type="similarity">
    <text evidence="2">Belongs to the transposase mutator family.</text>
</comment>
<dbReference type="GO" id="GO:0004803">
    <property type="term" value="F:transposase activity"/>
    <property type="evidence" value="ECO:0007669"/>
    <property type="project" value="InterPro"/>
</dbReference>
<evidence type="ECO:0000256" key="2">
    <source>
        <dbReference type="ARBA" id="ARBA00010961"/>
    </source>
</evidence>
<keyword evidence="4" id="KW-0238">DNA-binding</keyword>
<dbReference type="GO" id="GO:0006313">
    <property type="term" value="P:DNA transposition"/>
    <property type="evidence" value="ECO:0007669"/>
    <property type="project" value="InterPro"/>
</dbReference>
<sequence>MLDGTYFNTWCALVAYTGEHVVAWQFCDREKRASWAALLEMIPAPDIVIVDGNAAALTVIGELWPATRVQRCLFHLLHRVDEHLTRRPVLQAGRQLRSLARALPKVSSLDQAASWEASLAAWHGAWRAFLTERTYARAGLVRPSSVPVNAAWWYTHQRLRRAYFTLERVRKAGHLFTWLEQARPGEVLPRTTSPLEGGVNAGLKELFRSHRGIPRHRAPVAAAWYFRSLSVDTRPASELIRAEHYQAREDTIAGVEEVIGPELWGHGFSWEDGNGTQQGWAGRP</sequence>
<evidence type="ECO:0000256" key="1">
    <source>
        <dbReference type="ARBA" id="ARBA00002190"/>
    </source>
</evidence>
<accession>A0AAE3YES1</accession>
<comment type="function">
    <text evidence="1">Required for the transposition of the insertion element.</text>
</comment>
<comment type="caution">
    <text evidence="6">The sequence shown here is derived from an EMBL/GenBank/DDBJ whole genome shotgun (WGS) entry which is preliminary data.</text>
</comment>
<dbReference type="GO" id="GO:0003677">
    <property type="term" value="F:DNA binding"/>
    <property type="evidence" value="ECO:0007669"/>
    <property type="project" value="UniProtKB-KW"/>
</dbReference>
<gene>
    <name evidence="6" type="ORF">J2S35_000810</name>
</gene>